<keyword evidence="1" id="KW-1133">Transmembrane helix</keyword>
<feature type="transmembrane region" description="Helical" evidence="1">
    <location>
        <begin position="210"/>
        <end position="228"/>
    </location>
</feature>
<comment type="caution">
    <text evidence="3">The sequence shown here is derived from an EMBL/GenBank/DDBJ whole genome shotgun (WGS) entry which is preliminary data.</text>
</comment>
<dbReference type="GO" id="GO:0055088">
    <property type="term" value="P:lipid homeostasis"/>
    <property type="evidence" value="ECO:0007669"/>
    <property type="project" value="InterPro"/>
</dbReference>
<gene>
    <name evidence="3" type="primary">BRR6</name>
    <name evidence="3" type="ORF">EHP00_1146</name>
</gene>
<organism evidence="3 4">
    <name type="scientific">Ecytonucleospora hepatopenaei</name>
    <dbReference type="NCBI Taxonomy" id="646526"/>
    <lineage>
        <taxon>Eukaryota</taxon>
        <taxon>Fungi</taxon>
        <taxon>Fungi incertae sedis</taxon>
        <taxon>Microsporidia</taxon>
        <taxon>Enterocytozoonidae</taxon>
        <taxon>Ecytonucleospora</taxon>
    </lineage>
</organism>
<accession>A0A1W0E4L3</accession>
<dbReference type="GO" id="GO:0031965">
    <property type="term" value="C:nuclear membrane"/>
    <property type="evidence" value="ECO:0007669"/>
    <property type="project" value="InterPro"/>
</dbReference>
<dbReference type="VEuPathDB" id="MicrosporidiaDB:EHP00_1146"/>
<dbReference type="GO" id="GO:0006998">
    <property type="term" value="P:nuclear envelope organization"/>
    <property type="evidence" value="ECO:0007669"/>
    <property type="project" value="InterPro"/>
</dbReference>
<evidence type="ECO:0000313" key="4">
    <source>
        <dbReference type="Proteomes" id="UP000192758"/>
    </source>
</evidence>
<feature type="transmembrane region" description="Helical" evidence="1">
    <location>
        <begin position="104"/>
        <end position="131"/>
    </location>
</feature>
<name>A0A1W0E4L3_9MICR</name>
<keyword evidence="1" id="KW-0472">Membrane</keyword>
<evidence type="ECO:0000259" key="2">
    <source>
        <dbReference type="SMART" id="SM01042"/>
    </source>
</evidence>
<evidence type="ECO:0000256" key="1">
    <source>
        <dbReference type="SAM" id="Phobius"/>
    </source>
</evidence>
<dbReference type="AlphaFoldDB" id="A0A1W0E4L3"/>
<proteinExistence type="predicted"/>
<reference evidence="3 4" key="1">
    <citation type="journal article" date="2017" name="Environ. Microbiol.">
        <title>Decay of the glycolytic pathway and adaptation to intranuclear parasitism within Enterocytozoonidae microsporidia.</title>
        <authorList>
            <person name="Wiredu Boakye D."/>
            <person name="Jaroenlak P."/>
            <person name="Prachumwat A."/>
            <person name="Williams T.A."/>
            <person name="Bateman K.S."/>
            <person name="Itsathitphaisarn O."/>
            <person name="Sritunyalucksana K."/>
            <person name="Paszkiewicz K.H."/>
            <person name="Moore K.A."/>
            <person name="Stentiford G.D."/>
            <person name="Williams B.A."/>
        </authorList>
    </citation>
    <scope>NUCLEOTIDE SEQUENCE [LARGE SCALE GENOMIC DNA]</scope>
    <source>
        <strain evidence="3 4">TH1</strain>
    </source>
</reference>
<dbReference type="PANTHER" id="PTHR28136">
    <property type="entry name" value="NUCLEUS EXPORT PROTEIN BRR6"/>
    <property type="match status" value="1"/>
</dbReference>
<dbReference type="OrthoDB" id="5961at2759"/>
<dbReference type="EMBL" id="MNPJ01000022">
    <property type="protein sequence ID" value="OQS54139.1"/>
    <property type="molecule type" value="Genomic_DNA"/>
</dbReference>
<dbReference type="SMART" id="SM01042">
    <property type="entry name" value="Brr6_like_C_C"/>
    <property type="match status" value="1"/>
</dbReference>
<keyword evidence="1" id="KW-0812">Transmembrane</keyword>
<sequence>MTSKVSFSWKGRPKVKDFSEFLINKQQPLRLTAPKENNEIHEIIDADVPEEKPKTTAIAKIGKTTRAIAHYSSLPVKYTFLPIKYTCEYSYEKIKRMKISPNMLIGYIHVILNLFVTCCFIYIFGFMIYFLKIDVMYKINERREIMKGIITNTKTKYAINKCDPATRVPAMEKQCAEWENILKNGFSALNYTKIIIELIAGAIDSFVSKITYKTLITVGFLMIFYLKYKR</sequence>
<dbReference type="InterPro" id="IPR018767">
    <property type="entry name" value="Brl1/Brr6_dom"/>
</dbReference>
<feature type="domain" description="Brl1/Brr6" evidence="2">
    <location>
        <begin position="104"/>
        <end position="229"/>
    </location>
</feature>
<keyword evidence="4" id="KW-1185">Reference proteome</keyword>
<protein>
    <submittedName>
        <fullName evidence="3">BRR6</fullName>
    </submittedName>
</protein>
<dbReference type="InterPro" id="IPR040202">
    <property type="entry name" value="Brl1/Brr6"/>
</dbReference>
<dbReference type="Proteomes" id="UP000192758">
    <property type="component" value="Unassembled WGS sequence"/>
</dbReference>
<dbReference type="PANTHER" id="PTHR28136:SF1">
    <property type="entry name" value="NUCLEUS EXPORT PROTEIN BRL1"/>
    <property type="match status" value="1"/>
</dbReference>
<dbReference type="Pfam" id="PF10104">
    <property type="entry name" value="Brr6_like_C_C"/>
    <property type="match status" value="1"/>
</dbReference>
<evidence type="ECO:0000313" key="3">
    <source>
        <dbReference type="EMBL" id="OQS54139.1"/>
    </source>
</evidence>